<dbReference type="EMBL" id="NIZW01000026">
    <property type="protein sequence ID" value="PHQ32510.1"/>
    <property type="molecule type" value="Genomic_DNA"/>
</dbReference>
<organism evidence="2 3">
    <name type="scientific">Rhodopirellula bahusiensis</name>
    <dbReference type="NCBI Taxonomy" id="2014065"/>
    <lineage>
        <taxon>Bacteria</taxon>
        <taxon>Pseudomonadati</taxon>
        <taxon>Planctomycetota</taxon>
        <taxon>Planctomycetia</taxon>
        <taxon>Pirellulales</taxon>
        <taxon>Pirellulaceae</taxon>
        <taxon>Rhodopirellula</taxon>
    </lineage>
</organism>
<name>A0A2G1W0X3_9BACT</name>
<evidence type="ECO:0000313" key="2">
    <source>
        <dbReference type="EMBL" id="PHQ32510.1"/>
    </source>
</evidence>
<dbReference type="AlphaFoldDB" id="A0A2G1W0X3"/>
<proteinExistence type="predicted"/>
<dbReference type="Proteomes" id="UP000225740">
    <property type="component" value="Unassembled WGS sequence"/>
</dbReference>
<comment type="caution">
    <text evidence="2">The sequence shown here is derived from an EMBL/GenBank/DDBJ whole genome shotgun (WGS) entry which is preliminary data.</text>
</comment>
<reference evidence="2 3" key="1">
    <citation type="submission" date="2017-06" db="EMBL/GenBank/DDBJ databases">
        <title>Description of Rhodopirellula bahusiensis sp. nov.</title>
        <authorList>
            <person name="Kizina J."/>
            <person name="Harder J."/>
        </authorList>
    </citation>
    <scope>NUCLEOTIDE SEQUENCE [LARGE SCALE GENOMIC DNA]</scope>
    <source>
        <strain evidence="2 3">SWK21</strain>
    </source>
</reference>
<evidence type="ECO:0000313" key="3">
    <source>
        <dbReference type="Proteomes" id="UP000225740"/>
    </source>
</evidence>
<protein>
    <submittedName>
        <fullName evidence="2">Uncharacterized protein</fullName>
    </submittedName>
</protein>
<accession>A0A2G1W0X3</accession>
<feature type="region of interest" description="Disordered" evidence="1">
    <location>
        <begin position="1"/>
        <end position="30"/>
    </location>
</feature>
<evidence type="ECO:0000256" key="1">
    <source>
        <dbReference type="SAM" id="MobiDB-lite"/>
    </source>
</evidence>
<dbReference type="Pfam" id="PF09720">
    <property type="entry name" value="Unstab_antitox"/>
    <property type="match status" value="1"/>
</dbReference>
<gene>
    <name evidence="2" type="ORF">CEE69_25680</name>
</gene>
<sequence length="84" mass="9323">MAGKLHARSNRSGGTRDPLKSESTHHSSHRRCNLLRIQLAPPDRAMVANAILASLDGLRDDEPSKVRDAWSDEIRSRIDDIHSG</sequence>
<dbReference type="InterPro" id="IPR013406">
    <property type="entry name" value="CHP02574_addiction_mod"/>
</dbReference>
<keyword evidence="3" id="KW-1185">Reference proteome</keyword>